<dbReference type="Proteomes" id="UP000735302">
    <property type="component" value="Unassembled WGS sequence"/>
</dbReference>
<name>A0AAV4AJU5_9GAST</name>
<keyword evidence="2" id="KW-1185">Reference proteome</keyword>
<protein>
    <submittedName>
        <fullName evidence="1">Uncharacterized protein</fullName>
    </submittedName>
</protein>
<comment type="caution">
    <text evidence="1">The sequence shown here is derived from an EMBL/GenBank/DDBJ whole genome shotgun (WGS) entry which is preliminary data.</text>
</comment>
<evidence type="ECO:0000313" key="1">
    <source>
        <dbReference type="EMBL" id="GFO07522.1"/>
    </source>
</evidence>
<evidence type="ECO:0000313" key="2">
    <source>
        <dbReference type="Proteomes" id="UP000735302"/>
    </source>
</evidence>
<accession>A0AAV4AJU5</accession>
<reference evidence="1 2" key="1">
    <citation type="journal article" date="2021" name="Elife">
        <title>Chloroplast acquisition without the gene transfer in kleptoplastic sea slugs, Plakobranchus ocellatus.</title>
        <authorList>
            <person name="Maeda T."/>
            <person name="Takahashi S."/>
            <person name="Yoshida T."/>
            <person name="Shimamura S."/>
            <person name="Takaki Y."/>
            <person name="Nagai Y."/>
            <person name="Toyoda A."/>
            <person name="Suzuki Y."/>
            <person name="Arimoto A."/>
            <person name="Ishii H."/>
            <person name="Satoh N."/>
            <person name="Nishiyama T."/>
            <person name="Hasebe M."/>
            <person name="Maruyama T."/>
            <person name="Minagawa J."/>
            <person name="Obokata J."/>
            <person name="Shigenobu S."/>
        </authorList>
    </citation>
    <scope>NUCLEOTIDE SEQUENCE [LARGE SCALE GENOMIC DNA]</scope>
</reference>
<dbReference type="EMBL" id="BLXT01003871">
    <property type="protein sequence ID" value="GFO07522.1"/>
    <property type="molecule type" value="Genomic_DNA"/>
</dbReference>
<proteinExistence type="predicted"/>
<organism evidence="1 2">
    <name type="scientific">Plakobranchus ocellatus</name>
    <dbReference type="NCBI Taxonomy" id="259542"/>
    <lineage>
        <taxon>Eukaryota</taxon>
        <taxon>Metazoa</taxon>
        <taxon>Spiralia</taxon>
        <taxon>Lophotrochozoa</taxon>
        <taxon>Mollusca</taxon>
        <taxon>Gastropoda</taxon>
        <taxon>Heterobranchia</taxon>
        <taxon>Euthyneura</taxon>
        <taxon>Panpulmonata</taxon>
        <taxon>Sacoglossa</taxon>
        <taxon>Placobranchoidea</taxon>
        <taxon>Plakobranchidae</taxon>
        <taxon>Plakobranchus</taxon>
    </lineage>
</organism>
<dbReference type="AlphaFoldDB" id="A0AAV4AJU5"/>
<gene>
    <name evidence="1" type="ORF">PoB_003402700</name>
</gene>
<sequence>MSDTYTFEMNHRKDRRQTLRDSRRITLIKSLKSRAWVRVVATRLSENRYTVSVRESGGTCSPVCFTRAPKEEEVRCDVCQSPLSPSLTLFIFFLRLYANGGVVLCQRVL</sequence>